<proteinExistence type="predicted"/>
<dbReference type="Pfam" id="PF00005">
    <property type="entry name" value="ABC_tran"/>
    <property type="match status" value="1"/>
</dbReference>
<evidence type="ECO:0000313" key="5">
    <source>
        <dbReference type="EMBL" id="MCT8971412.1"/>
    </source>
</evidence>
<organism evidence="5 6">
    <name type="scientific">Microbaculum marinisediminis</name>
    <dbReference type="NCBI Taxonomy" id="2931392"/>
    <lineage>
        <taxon>Bacteria</taxon>
        <taxon>Pseudomonadati</taxon>
        <taxon>Pseudomonadota</taxon>
        <taxon>Alphaproteobacteria</taxon>
        <taxon>Hyphomicrobiales</taxon>
        <taxon>Tepidamorphaceae</taxon>
        <taxon>Microbaculum</taxon>
    </lineage>
</organism>
<dbReference type="EMBL" id="JALIDZ010000002">
    <property type="protein sequence ID" value="MCT8971412.1"/>
    <property type="molecule type" value="Genomic_DNA"/>
</dbReference>
<name>A0AAW5QWN6_9HYPH</name>
<evidence type="ECO:0000259" key="4">
    <source>
        <dbReference type="PROSITE" id="PS50893"/>
    </source>
</evidence>
<accession>A0AAW5QWN6</accession>
<dbReference type="Pfam" id="PF12399">
    <property type="entry name" value="BCA_ABC_TP_C"/>
    <property type="match status" value="1"/>
</dbReference>
<dbReference type="InterPro" id="IPR003593">
    <property type="entry name" value="AAA+_ATPase"/>
</dbReference>
<dbReference type="InterPro" id="IPR027417">
    <property type="entry name" value="P-loop_NTPase"/>
</dbReference>
<reference evidence="5 6" key="1">
    <citation type="submission" date="2022-04" db="EMBL/GenBank/DDBJ databases">
        <authorList>
            <person name="Ye Y.-Q."/>
            <person name="Du Z.-J."/>
        </authorList>
    </citation>
    <scope>NUCLEOTIDE SEQUENCE [LARGE SCALE GENOMIC DNA]</scope>
    <source>
        <strain evidence="5 6">A6E488</strain>
    </source>
</reference>
<dbReference type="CDD" id="cd03219">
    <property type="entry name" value="ABC_Mj1267_LivG_branched"/>
    <property type="match status" value="1"/>
</dbReference>
<protein>
    <submittedName>
        <fullName evidence="5">ABC transporter ATP-binding protein</fullName>
    </submittedName>
</protein>
<dbReference type="PROSITE" id="PS50893">
    <property type="entry name" value="ABC_TRANSPORTER_2"/>
    <property type="match status" value="1"/>
</dbReference>
<dbReference type="GO" id="GO:0016887">
    <property type="term" value="F:ATP hydrolysis activity"/>
    <property type="evidence" value="ECO:0007669"/>
    <property type="project" value="InterPro"/>
</dbReference>
<dbReference type="GO" id="GO:0005886">
    <property type="term" value="C:plasma membrane"/>
    <property type="evidence" value="ECO:0007669"/>
    <property type="project" value="TreeGrafter"/>
</dbReference>
<dbReference type="SUPFAM" id="SSF52540">
    <property type="entry name" value="P-loop containing nucleoside triphosphate hydrolases"/>
    <property type="match status" value="1"/>
</dbReference>
<keyword evidence="1" id="KW-0813">Transport</keyword>
<comment type="caution">
    <text evidence="5">The sequence shown here is derived from an EMBL/GenBank/DDBJ whole genome shotgun (WGS) entry which is preliminary data.</text>
</comment>
<dbReference type="SMART" id="SM00382">
    <property type="entry name" value="AAA"/>
    <property type="match status" value="1"/>
</dbReference>
<evidence type="ECO:0000313" key="6">
    <source>
        <dbReference type="Proteomes" id="UP001320898"/>
    </source>
</evidence>
<feature type="domain" description="ABC transporter" evidence="4">
    <location>
        <begin position="29"/>
        <end position="264"/>
    </location>
</feature>
<dbReference type="RefSeq" id="WP_261614971.1">
    <property type="nucleotide sequence ID" value="NZ_JALIDZ010000002.1"/>
</dbReference>
<dbReference type="Proteomes" id="UP001320898">
    <property type="component" value="Unassembled WGS sequence"/>
</dbReference>
<dbReference type="AlphaFoldDB" id="A0AAW5QWN6"/>
<gene>
    <name evidence="5" type="ORF">MUB46_06005</name>
</gene>
<dbReference type="InterPro" id="IPR032823">
    <property type="entry name" value="BCA_ABC_TP_C"/>
</dbReference>
<evidence type="ECO:0000256" key="1">
    <source>
        <dbReference type="ARBA" id="ARBA00022448"/>
    </source>
</evidence>
<keyword evidence="2" id="KW-0547">Nucleotide-binding</keyword>
<dbReference type="InterPro" id="IPR003439">
    <property type="entry name" value="ABC_transporter-like_ATP-bd"/>
</dbReference>
<dbReference type="PANTHER" id="PTHR45772">
    <property type="entry name" value="CONSERVED COMPONENT OF ABC TRANSPORTER FOR NATURAL AMINO ACIDS-RELATED"/>
    <property type="match status" value="1"/>
</dbReference>
<dbReference type="GO" id="GO:0005524">
    <property type="term" value="F:ATP binding"/>
    <property type="evidence" value="ECO:0007669"/>
    <property type="project" value="UniProtKB-KW"/>
</dbReference>
<keyword evidence="3 5" id="KW-0067">ATP-binding</keyword>
<dbReference type="Gene3D" id="3.40.50.300">
    <property type="entry name" value="P-loop containing nucleotide triphosphate hydrolases"/>
    <property type="match status" value="1"/>
</dbReference>
<evidence type="ECO:0000256" key="3">
    <source>
        <dbReference type="ARBA" id="ARBA00022840"/>
    </source>
</evidence>
<keyword evidence="6" id="KW-1185">Reference proteome</keyword>
<sequence length="275" mass="28933">MLQMKEAGATPSQVALGQTAVGAAAGQSLVVTNVCKSFGGLQVLKDVSLDCAAGEIVGLIGPNGAGKSTLINAITSLMSVTSGEVTLGGVRVSNTTPQFCAASGLGRTFQNIKLFTRLTVRQNVEVAHTSGLRDRGSLSAGIDIDALLDQFDLSRFADWKAGALSYGSQRRLEIVRALALAPEFLLLDEPAAGMNAAETTALISAVRQASSQFRCGVIVIDHDLRFIVTLCSRIFVLDAGRIIASGTPAEVTKDPKVIEVYIGHSKNKKTKSREE</sequence>
<dbReference type="InterPro" id="IPR051120">
    <property type="entry name" value="ABC_AA/LPS_Transport"/>
</dbReference>
<evidence type="ECO:0000256" key="2">
    <source>
        <dbReference type="ARBA" id="ARBA00022741"/>
    </source>
</evidence>